<keyword evidence="3" id="KW-1185">Reference proteome</keyword>
<evidence type="ECO:0000313" key="3">
    <source>
        <dbReference type="Proteomes" id="UP001347796"/>
    </source>
</evidence>
<comment type="caution">
    <text evidence="2">The sequence shown here is derived from an EMBL/GenBank/DDBJ whole genome shotgun (WGS) entry which is preliminary data.</text>
</comment>
<reference evidence="2 3" key="1">
    <citation type="submission" date="2024-01" db="EMBL/GenBank/DDBJ databases">
        <title>The genome of the rayed Mediterranean limpet Patella caerulea (Linnaeus, 1758).</title>
        <authorList>
            <person name="Anh-Thu Weber A."/>
            <person name="Halstead-Nussloch G."/>
        </authorList>
    </citation>
    <scope>NUCLEOTIDE SEQUENCE [LARGE SCALE GENOMIC DNA]</scope>
    <source>
        <strain evidence="2">AATW-2023a</strain>
        <tissue evidence="2">Whole specimen</tissue>
    </source>
</reference>
<sequence length="515" mass="59156">MANRKKALQLMIQKYGEDEAHLATRTNLMYIPWKVLFDLANITDPRDVTGRRDYHVVGEGFGLTSVEIIAIHERKRESSVTMAIFEAVSRNGKTYMDLLVIWLQHTIDGINKILESWPETLQRKRGSELRNCNPRASFLTPVQTSWDCPPTLQSNHRFTSRRNNIPDEHHSCLHWQPDNFNDDDNESIVRQSNENNLSAGVAPHRPGTQYRPNIESSDSSNHVPSSPWQRVCEPGSNPTEGGNIPTFIQQNISFGDDDASDEHQIVDHQVNNLTSSSLPGLEHQIMDQQKPNGAHRMQNVGNGSEMPLNGGSINQEMALSITDKIKYIKDWCKNNPLTREEQWKQSMTWSAPSTVPPTEPEVKVKEVQVFICGDDNEKNRTIADKLAAKFTHEKVSFVSDEPSRVKGFPRFSQKDRQTIPGDSEKFIEEVFKNAKFVLLLQSKGFMKYISVASRSKDSIVRKHQERLCNIFSWIEAEQRERNRRPGRLLLLETDRQFPPKFISKLYDLYFKRNED</sequence>
<protein>
    <submittedName>
        <fullName evidence="2">Uncharacterized protein</fullName>
    </submittedName>
</protein>
<dbReference type="EMBL" id="JAZGQO010000006">
    <property type="protein sequence ID" value="KAK6184570.1"/>
    <property type="molecule type" value="Genomic_DNA"/>
</dbReference>
<evidence type="ECO:0000313" key="2">
    <source>
        <dbReference type="EMBL" id="KAK6184570.1"/>
    </source>
</evidence>
<accession>A0AAN8JX33</accession>
<feature type="compositionally biased region" description="Low complexity" evidence="1">
    <location>
        <begin position="216"/>
        <end position="226"/>
    </location>
</feature>
<dbReference type="Proteomes" id="UP001347796">
    <property type="component" value="Unassembled WGS sequence"/>
</dbReference>
<proteinExistence type="predicted"/>
<organism evidence="2 3">
    <name type="scientific">Patella caerulea</name>
    <name type="common">Rayed Mediterranean limpet</name>
    <dbReference type="NCBI Taxonomy" id="87958"/>
    <lineage>
        <taxon>Eukaryota</taxon>
        <taxon>Metazoa</taxon>
        <taxon>Spiralia</taxon>
        <taxon>Lophotrochozoa</taxon>
        <taxon>Mollusca</taxon>
        <taxon>Gastropoda</taxon>
        <taxon>Patellogastropoda</taxon>
        <taxon>Patelloidea</taxon>
        <taxon>Patellidae</taxon>
        <taxon>Patella</taxon>
    </lineage>
</organism>
<gene>
    <name evidence="2" type="ORF">SNE40_007018</name>
</gene>
<feature type="region of interest" description="Disordered" evidence="1">
    <location>
        <begin position="195"/>
        <end position="243"/>
    </location>
</feature>
<evidence type="ECO:0000256" key="1">
    <source>
        <dbReference type="SAM" id="MobiDB-lite"/>
    </source>
</evidence>
<name>A0AAN8JX33_PATCE</name>
<dbReference type="AlphaFoldDB" id="A0AAN8JX33"/>